<dbReference type="AlphaFoldDB" id="A0A645F0V3"/>
<dbReference type="EMBL" id="VSSQ01053934">
    <property type="protein sequence ID" value="MPN07925.1"/>
    <property type="molecule type" value="Genomic_DNA"/>
</dbReference>
<protein>
    <submittedName>
        <fullName evidence="1">Uncharacterized protein</fullName>
    </submittedName>
</protein>
<evidence type="ECO:0000313" key="1">
    <source>
        <dbReference type="EMBL" id="MPN07925.1"/>
    </source>
</evidence>
<accession>A0A645F0V3</accession>
<organism evidence="1">
    <name type="scientific">bioreactor metagenome</name>
    <dbReference type="NCBI Taxonomy" id="1076179"/>
    <lineage>
        <taxon>unclassified sequences</taxon>
        <taxon>metagenomes</taxon>
        <taxon>ecological metagenomes</taxon>
    </lineage>
</organism>
<name>A0A645F0V3_9ZZZZ</name>
<reference evidence="1" key="1">
    <citation type="submission" date="2019-08" db="EMBL/GenBank/DDBJ databases">
        <authorList>
            <person name="Kucharzyk K."/>
            <person name="Murdoch R.W."/>
            <person name="Higgins S."/>
            <person name="Loffler F."/>
        </authorList>
    </citation>
    <scope>NUCLEOTIDE SEQUENCE</scope>
</reference>
<comment type="caution">
    <text evidence="1">The sequence shown here is derived from an EMBL/GenBank/DDBJ whole genome shotgun (WGS) entry which is preliminary data.</text>
</comment>
<gene>
    <name evidence="1" type="ORF">SDC9_155197</name>
</gene>
<sequence>MVVVDVVNQRDSRLERQKTLDIFTRLRDKQLPFADVYAAL</sequence>
<proteinExistence type="predicted"/>